<comment type="similarity">
    <text evidence="2 6">Belongs to the FAD-dependent glycerol-3-phosphate dehydrogenase family.</text>
</comment>
<reference evidence="10 11" key="2">
    <citation type="submission" date="2018-11" db="EMBL/GenBank/DDBJ databases">
        <title>Genomic Encyclopedia of Type Strains, Phase IV (KMG-IV): sequencing the most valuable type-strain genomes for metagenomic binning, comparative biology and taxonomic classification.</title>
        <authorList>
            <person name="Goeker M."/>
        </authorList>
    </citation>
    <scope>NUCLEOTIDE SEQUENCE [LARGE SCALE GENOMIC DNA]</scope>
    <source>
        <strain evidence="10 11">DSM 27783</strain>
    </source>
</reference>
<dbReference type="InterPro" id="IPR031656">
    <property type="entry name" value="DAO_C"/>
</dbReference>
<dbReference type="PANTHER" id="PTHR11985:SF15">
    <property type="entry name" value="GLYCEROL-3-PHOSPHATE DEHYDROGENASE, MITOCHONDRIAL"/>
    <property type="match status" value="1"/>
</dbReference>
<keyword evidence="3 6" id="KW-0285">Flavoprotein</keyword>
<dbReference type="EMBL" id="RJVK01000002">
    <property type="protein sequence ID" value="ROR40279.1"/>
    <property type="molecule type" value="Genomic_DNA"/>
</dbReference>
<dbReference type="InterPro" id="IPR006076">
    <property type="entry name" value="FAD-dep_OxRdtase"/>
</dbReference>
<keyword evidence="4" id="KW-0274">FAD</keyword>
<dbReference type="Proteomes" id="UP000272781">
    <property type="component" value="Unassembled WGS sequence"/>
</dbReference>
<dbReference type="PANTHER" id="PTHR11985">
    <property type="entry name" value="GLYCEROL-3-PHOSPHATE DEHYDROGENASE"/>
    <property type="match status" value="1"/>
</dbReference>
<dbReference type="Pfam" id="PF01266">
    <property type="entry name" value="DAO"/>
    <property type="match status" value="1"/>
</dbReference>
<gene>
    <name evidence="9" type="ORF">C6V80_00765</name>
    <name evidence="10" type="ORF">EDC58_1271</name>
</gene>
<name>A0AAJ4UY45_9BACT</name>
<dbReference type="PROSITE" id="PS00978">
    <property type="entry name" value="FAD_G3PDH_2"/>
    <property type="match status" value="1"/>
</dbReference>
<keyword evidence="12" id="KW-1185">Reference proteome</keyword>
<dbReference type="Gene3D" id="1.10.8.870">
    <property type="entry name" value="Alpha-glycerophosphate oxidase, cap domain"/>
    <property type="match status" value="1"/>
</dbReference>
<evidence type="ECO:0000256" key="5">
    <source>
        <dbReference type="ARBA" id="ARBA00023002"/>
    </source>
</evidence>
<dbReference type="InterPro" id="IPR000447">
    <property type="entry name" value="G3P_DH_FAD-dep"/>
</dbReference>
<dbReference type="PROSITE" id="PS00977">
    <property type="entry name" value="FAD_G3PDH_1"/>
    <property type="match status" value="1"/>
</dbReference>
<evidence type="ECO:0000313" key="10">
    <source>
        <dbReference type="EMBL" id="ROR40279.1"/>
    </source>
</evidence>
<dbReference type="PRINTS" id="PR01001">
    <property type="entry name" value="FADG3PDH"/>
</dbReference>
<dbReference type="Proteomes" id="UP000298805">
    <property type="component" value="Chromosome"/>
</dbReference>
<dbReference type="RefSeq" id="WP_123352659.1">
    <property type="nucleotide sequence ID" value="NZ_CP027432.2"/>
</dbReference>
<evidence type="ECO:0000256" key="4">
    <source>
        <dbReference type="ARBA" id="ARBA00022827"/>
    </source>
</evidence>
<dbReference type="Gene3D" id="3.50.50.60">
    <property type="entry name" value="FAD/NAD(P)-binding domain"/>
    <property type="match status" value="1"/>
</dbReference>
<dbReference type="GO" id="GO:0006072">
    <property type="term" value="P:glycerol-3-phosphate metabolic process"/>
    <property type="evidence" value="ECO:0007669"/>
    <property type="project" value="UniProtKB-UniRule"/>
</dbReference>
<protein>
    <recommendedName>
        <fullName evidence="6">Glycerol-3-phosphate dehydrogenase</fullName>
        <ecNumber evidence="6">1.1.5.3</ecNumber>
    </recommendedName>
</protein>
<keyword evidence="5 6" id="KW-0560">Oxidoreductase</keyword>
<dbReference type="SUPFAM" id="SSF54373">
    <property type="entry name" value="FAD-linked reductases, C-terminal domain"/>
    <property type="match status" value="1"/>
</dbReference>
<comment type="cofactor">
    <cofactor evidence="1 6">
        <name>FAD</name>
        <dbReference type="ChEBI" id="CHEBI:57692"/>
    </cofactor>
</comment>
<dbReference type="EC" id="1.1.5.3" evidence="6"/>
<dbReference type="SUPFAM" id="SSF51905">
    <property type="entry name" value="FAD/NAD(P)-binding domain"/>
    <property type="match status" value="1"/>
</dbReference>
<evidence type="ECO:0000313" key="12">
    <source>
        <dbReference type="Proteomes" id="UP000298805"/>
    </source>
</evidence>
<dbReference type="Pfam" id="PF16901">
    <property type="entry name" value="DAO_C"/>
    <property type="match status" value="1"/>
</dbReference>
<feature type="domain" description="FAD dependent oxidoreductase" evidence="7">
    <location>
        <begin position="3"/>
        <end position="333"/>
    </location>
</feature>
<feature type="domain" description="Alpha-glycerophosphate oxidase C-terminal" evidence="8">
    <location>
        <begin position="388"/>
        <end position="501"/>
    </location>
</feature>
<dbReference type="GO" id="GO:0004368">
    <property type="term" value="F:glycerol-3-phosphate dehydrogenase (quinone) activity"/>
    <property type="evidence" value="ECO:0007669"/>
    <property type="project" value="UniProtKB-EC"/>
</dbReference>
<dbReference type="Gene3D" id="3.30.9.10">
    <property type="entry name" value="D-Amino Acid Oxidase, subunit A, domain 2"/>
    <property type="match status" value="1"/>
</dbReference>
<accession>A0AAJ4UY45</accession>
<evidence type="ECO:0000259" key="8">
    <source>
        <dbReference type="Pfam" id="PF16901"/>
    </source>
</evidence>
<evidence type="ECO:0000256" key="2">
    <source>
        <dbReference type="ARBA" id="ARBA00007330"/>
    </source>
</evidence>
<dbReference type="InterPro" id="IPR038299">
    <property type="entry name" value="DAO_C_sf"/>
</dbReference>
<evidence type="ECO:0000313" key="11">
    <source>
        <dbReference type="Proteomes" id="UP000272781"/>
    </source>
</evidence>
<dbReference type="GO" id="GO:0009331">
    <property type="term" value="C:glycerol-3-phosphate dehydrogenase (FAD) complex"/>
    <property type="evidence" value="ECO:0007669"/>
    <property type="project" value="UniProtKB-UniRule"/>
</dbReference>
<reference evidence="12" key="1">
    <citation type="submission" date="2018-03" db="EMBL/GenBank/DDBJ databases">
        <title>A comparative analysis of the Nautiliaceae.</title>
        <authorList>
            <person name="Grosche A."/>
            <person name="Smedile F."/>
            <person name="Vetriani C."/>
        </authorList>
    </citation>
    <scope>NUCLEOTIDE SEQUENCE [LARGE SCALE GENOMIC DNA]</scope>
    <source>
        <strain evidence="12">TB6</strain>
    </source>
</reference>
<organism evidence="10 11">
    <name type="scientific">Caminibacter pacificus</name>
    <dbReference type="NCBI Taxonomy" id="1424653"/>
    <lineage>
        <taxon>Bacteria</taxon>
        <taxon>Pseudomonadati</taxon>
        <taxon>Campylobacterota</taxon>
        <taxon>Epsilonproteobacteria</taxon>
        <taxon>Nautiliales</taxon>
        <taxon>Nautiliaceae</taxon>
        <taxon>Caminibacter</taxon>
    </lineage>
</organism>
<comment type="catalytic activity">
    <reaction evidence="6">
        <text>a quinone + sn-glycerol 3-phosphate = dihydroxyacetone phosphate + a quinol</text>
        <dbReference type="Rhea" id="RHEA:18977"/>
        <dbReference type="ChEBI" id="CHEBI:24646"/>
        <dbReference type="ChEBI" id="CHEBI:57597"/>
        <dbReference type="ChEBI" id="CHEBI:57642"/>
        <dbReference type="ChEBI" id="CHEBI:132124"/>
        <dbReference type="EC" id="1.1.5.3"/>
    </reaction>
</comment>
<evidence type="ECO:0000313" key="9">
    <source>
        <dbReference type="EMBL" id="QCI27543.1"/>
    </source>
</evidence>
<dbReference type="AlphaFoldDB" id="A0AAJ4UY45"/>
<proteinExistence type="inferred from homology"/>
<evidence type="ECO:0000256" key="3">
    <source>
        <dbReference type="ARBA" id="ARBA00022630"/>
    </source>
</evidence>
<sequence>MYDVIIIGGGATGSGIALDASLRGLKVLLVEAHDFAEGTSSRSTKLAHGGVRYLEAAVKHLDKSQYALVKEGLLERFKILKNAPHLSGKLSLITPLYQYFEIPYIYSGLILYDLLSGRYSIGKSKFLPPQKTIKEAPSVKKANLKGSVKYYDGRFNDARMVIALLKSAQKLGAKLKNHTEFKEFIFENGKITGIKAYDKIKKETLTFKAKCVINATGPFSDFIRKKADPDIEEIMRPSRGIHIVIEKKYLPTNNGLLIPKTDDGRVVFILPYKDKCLVGTTDVEAKTEIHPKVTDEEIEYLLRQVNRYFDTDLKKENILSSFAGIRPLVNKNPNAPTAKLTREHIIEKLPCNLVTITGGKWTTYRRMAEETVDFIVKNFDFQKPLKKCLTNNYRVFGSENYEKTKKLIDFSNPLEKHLFSLYGDQCIEIINSIQKPDFISEKYFITKKELLYTLKNEWVKKPLDFIVRRTQIALIDRKEAKNMLQKTTEIMGEFLGWDENEIYEEYTEALEILNGDI</sequence>
<dbReference type="EMBL" id="CP027432">
    <property type="protein sequence ID" value="QCI27543.1"/>
    <property type="molecule type" value="Genomic_DNA"/>
</dbReference>
<reference evidence="9" key="3">
    <citation type="submission" date="2019-06" db="EMBL/GenBank/DDBJ databases">
        <title>A comparative analysis of the Nautiliaceae.</title>
        <authorList>
            <person name="Grosche A."/>
            <person name="Smedile F."/>
            <person name="Vetriani C."/>
        </authorList>
    </citation>
    <scope>NUCLEOTIDE SEQUENCE</scope>
    <source>
        <strain evidence="9">TB6</strain>
    </source>
</reference>
<evidence type="ECO:0000256" key="1">
    <source>
        <dbReference type="ARBA" id="ARBA00001974"/>
    </source>
</evidence>
<evidence type="ECO:0000256" key="6">
    <source>
        <dbReference type="RuleBase" id="RU361217"/>
    </source>
</evidence>
<evidence type="ECO:0000259" key="7">
    <source>
        <dbReference type="Pfam" id="PF01266"/>
    </source>
</evidence>
<dbReference type="InterPro" id="IPR036188">
    <property type="entry name" value="FAD/NAD-bd_sf"/>
</dbReference>